<dbReference type="OrthoDB" id="330248at2157"/>
<evidence type="ECO:0000256" key="11">
    <source>
        <dbReference type="SAM" id="Phobius"/>
    </source>
</evidence>
<evidence type="ECO:0000256" key="3">
    <source>
        <dbReference type="ARBA" id="ARBA00022543"/>
    </source>
</evidence>
<dbReference type="GO" id="GO:0005216">
    <property type="term" value="F:monoatomic ion channel activity"/>
    <property type="evidence" value="ECO:0007669"/>
    <property type="project" value="InterPro"/>
</dbReference>
<evidence type="ECO:0000256" key="5">
    <source>
        <dbReference type="ARBA" id="ARBA00022692"/>
    </source>
</evidence>
<keyword evidence="8" id="KW-0157">Chromophore</keyword>
<dbReference type="GO" id="GO:0009881">
    <property type="term" value="F:photoreceptor activity"/>
    <property type="evidence" value="ECO:0007669"/>
    <property type="project" value="UniProtKB-KW"/>
</dbReference>
<feature type="transmembrane region" description="Helical" evidence="11">
    <location>
        <begin position="38"/>
        <end position="59"/>
    </location>
</feature>
<keyword evidence="13" id="KW-1185">Reference proteome</keyword>
<dbReference type="STRING" id="553469.SAMN04487947_2788"/>
<dbReference type="PROSITE" id="PS00950">
    <property type="entry name" value="BACTERIAL_OPSIN_1"/>
    <property type="match status" value="1"/>
</dbReference>
<evidence type="ECO:0000256" key="8">
    <source>
        <dbReference type="ARBA" id="ARBA00022991"/>
    </source>
</evidence>
<evidence type="ECO:0000256" key="6">
    <source>
        <dbReference type="ARBA" id="ARBA00022925"/>
    </source>
</evidence>
<comment type="similarity">
    <text evidence="2">Belongs to the archaeal/bacterial/fungal opsin family.</text>
</comment>
<keyword evidence="10" id="KW-0675">Receptor</keyword>
<evidence type="ECO:0000256" key="7">
    <source>
        <dbReference type="ARBA" id="ARBA00022989"/>
    </source>
</evidence>
<evidence type="ECO:0000313" key="13">
    <source>
        <dbReference type="Proteomes" id="UP000198531"/>
    </source>
</evidence>
<sequence>MIELNATLWLWVGAVGMALGTVPPAYKFLTDAESRGYTAVLALVTGIAAVAYALMAQGYGSIAVGGNSVAIVRYTDWLVTTPLMVLYLGLLARSGLRIYALLVVTDVVVIVSGVVAASVDGTARYAAFAVGVVAYLVLVYLLVRTLPRGADFQSGDVVATFTTVRNLTVVVWTLYPIVWILAPTGLGLLLPNTQVLVLTYLDLVSKVGFVVVAVGGLQSVRSLESARITAESAD</sequence>
<comment type="subcellular location">
    <subcellularLocation>
        <location evidence="1">Membrane</location>
        <topology evidence="1">Multi-pass membrane protein</topology>
    </subcellularLocation>
</comment>
<dbReference type="InterPro" id="IPR018229">
    <property type="entry name" value="Rhodopsin_retinal_BS"/>
</dbReference>
<name>A0A1I6I2Z0_9EURY</name>
<dbReference type="PRINTS" id="PR00251">
    <property type="entry name" value="BACTRLOPSIN"/>
</dbReference>
<feature type="transmembrane region" description="Helical" evidence="11">
    <location>
        <begin position="6"/>
        <end position="26"/>
    </location>
</feature>
<dbReference type="InterPro" id="IPR001425">
    <property type="entry name" value="Arc/bac/fun_rhodopsins"/>
</dbReference>
<evidence type="ECO:0000256" key="9">
    <source>
        <dbReference type="ARBA" id="ARBA00023136"/>
    </source>
</evidence>
<dbReference type="EMBL" id="FOYT01000002">
    <property type="protein sequence ID" value="SFR61029.1"/>
    <property type="molecule type" value="Genomic_DNA"/>
</dbReference>
<dbReference type="SMART" id="SM01021">
    <property type="entry name" value="Bac_rhodopsin"/>
    <property type="match status" value="1"/>
</dbReference>
<dbReference type="RefSeq" id="WP_089808587.1">
    <property type="nucleotide sequence ID" value="NZ_FOYT01000002.1"/>
</dbReference>
<keyword evidence="9 11" id="KW-0472">Membrane</keyword>
<keyword evidence="5 11" id="KW-0812">Transmembrane</keyword>
<dbReference type="AlphaFoldDB" id="A0A1I6I2Z0"/>
<dbReference type="Gene3D" id="1.20.1070.10">
    <property type="entry name" value="Rhodopsin 7-helix transmembrane proteins"/>
    <property type="match status" value="1"/>
</dbReference>
<feature type="transmembrane region" description="Helical" evidence="11">
    <location>
        <begin position="98"/>
        <end position="119"/>
    </location>
</feature>
<feature type="transmembrane region" description="Helical" evidence="11">
    <location>
        <begin position="125"/>
        <end position="143"/>
    </location>
</feature>
<evidence type="ECO:0000256" key="1">
    <source>
        <dbReference type="ARBA" id="ARBA00004141"/>
    </source>
</evidence>
<keyword evidence="3" id="KW-0600">Photoreceptor protein</keyword>
<evidence type="ECO:0000256" key="10">
    <source>
        <dbReference type="ARBA" id="ARBA00023170"/>
    </source>
</evidence>
<feature type="transmembrane region" description="Helical" evidence="11">
    <location>
        <begin position="71"/>
        <end position="91"/>
    </location>
</feature>
<evidence type="ECO:0000256" key="2">
    <source>
        <dbReference type="ARBA" id="ARBA00008130"/>
    </source>
</evidence>
<dbReference type="SUPFAM" id="SSF81321">
    <property type="entry name" value="Family A G protein-coupled receptor-like"/>
    <property type="match status" value="1"/>
</dbReference>
<dbReference type="Pfam" id="PF01036">
    <property type="entry name" value="Bac_rhodopsin"/>
    <property type="match status" value="1"/>
</dbReference>
<feature type="transmembrane region" description="Helical" evidence="11">
    <location>
        <begin position="164"/>
        <end position="182"/>
    </location>
</feature>
<accession>A0A1I6I2Z0</accession>
<dbReference type="Proteomes" id="UP000198531">
    <property type="component" value="Unassembled WGS sequence"/>
</dbReference>
<protein>
    <submittedName>
        <fullName evidence="12">Sensory rhodopsin</fullName>
    </submittedName>
</protein>
<reference evidence="13" key="1">
    <citation type="submission" date="2016-10" db="EMBL/GenBank/DDBJ databases">
        <authorList>
            <person name="Varghese N."/>
            <person name="Submissions S."/>
        </authorList>
    </citation>
    <scope>NUCLEOTIDE SEQUENCE [LARGE SCALE GENOMIC DNA]</scope>
    <source>
        <strain evidence="13">CGMCC 1.7736</strain>
    </source>
</reference>
<gene>
    <name evidence="12" type="ORF">SAMN04487947_2788</name>
</gene>
<proteinExistence type="inferred from homology"/>
<evidence type="ECO:0000256" key="4">
    <source>
        <dbReference type="ARBA" id="ARBA00022606"/>
    </source>
</evidence>
<dbReference type="GO" id="GO:0016020">
    <property type="term" value="C:membrane"/>
    <property type="evidence" value="ECO:0007669"/>
    <property type="project" value="UniProtKB-SubCell"/>
</dbReference>
<dbReference type="GO" id="GO:0007602">
    <property type="term" value="P:phototransduction"/>
    <property type="evidence" value="ECO:0007669"/>
    <property type="project" value="UniProtKB-KW"/>
</dbReference>
<dbReference type="PANTHER" id="PTHR28286">
    <property type="match status" value="1"/>
</dbReference>
<dbReference type="PANTHER" id="PTHR28286:SF2">
    <property type="entry name" value="BACTERIORHODOPSIN _OPSIN, NOPA (EUROFUNG)"/>
    <property type="match status" value="1"/>
</dbReference>
<keyword evidence="4" id="KW-0716">Sensory transduction</keyword>
<keyword evidence="7 11" id="KW-1133">Transmembrane helix</keyword>
<evidence type="ECO:0000313" key="12">
    <source>
        <dbReference type="EMBL" id="SFR61029.1"/>
    </source>
</evidence>
<organism evidence="12 13">
    <name type="scientific">Halogeometricum rufum</name>
    <dbReference type="NCBI Taxonomy" id="553469"/>
    <lineage>
        <taxon>Archaea</taxon>
        <taxon>Methanobacteriati</taxon>
        <taxon>Methanobacteriota</taxon>
        <taxon>Stenosarchaea group</taxon>
        <taxon>Halobacteria</taxon>
        <taxon>Halobacteriales</taxon>
        <taxon>Haloferacaceae</taxon>
        <taxon>Halogeometricum</taxon>
    </lineage>
</organism>
<feature type="transmembrane region" description="Helical" evidence="11">
    <location>
        <begin position="194"/>
        <end position="217"/>
    </location>
</feature>
<keyword evidence="6" id="KW-0681">Retinal protein</keyword>